<comment type="caution">
    <text evidence="1">The sequence shown here is derived from an EMBL/GenBank/DDBJ whole genome shotgun (WGS) entry which is preliminary data.</text>
</comment>
<evidence type="ECO:0000313" key="1">
    <source>
        <dbReference type="EMBL" id="TIC83176.1"/>
    </source>
</evidence>
<keyword evidence="2" id="KW-1185">Reference proteome</keyword>
<accession>A0A4T0UWL8</accession>
<reference evidence="1 2" key="1">
    <citation type="submission" date="2019-04" db="EMBL/GenBank/DDBJ databases">
        <title>Crenobacter sp. nov.</title>
        <authorList>
            <person name="Shi S."/>
        </authorList>
    </citation>
    <scope>NUCLEOTIDE SEQUENCE [LARGE SCALE GENOMIC DNA]</scope>
    <source>
        <strain evidence="1 2">GY 70310</strain>
    </source>
</reference>
<protein>
    <submittedName>
        <fullName evidence="1">Uncharacterized protein</fullName>
    </submittedName>
</protein>
<proteinExistence type="predicted"/>
<dbReference type="OrthoDB" id="9154211at2"/>
<dbReference type="RefSeq" id="WP_136553096.1">
    <property type="nucleotide sequence ID" value="NZ_STGJ01000008.1"/>
</dbReference>
<evidence type="ECO:0000313" key="2">
    <source>
        <dbReference type="Proteomes" id="UP000308891"/>
    </source>
</evidence>
<organism evidence="1 2">
    <name type="scientific">Crenobacter intestini</name>
    <dbReference type="NCBI Taxonomy" id="2563443"/>
    <lineage>
        <taxon>Bacteria</taxon>
        <taxon>Pseudomonadati</taxon>
        <taxon>Pseudomonadota</taxon>
        <taxon>Betaproteobacteria</taxon>
        <taxon>Neisseriales</taxon>
        <taxon>Neisseriaceae</taxon>
        <taxon>Crenobacter</taxon>
    </lineage>
</organism>
<name>A0A4T0UWL8_9NEIS</name>
<gene>
    <name evidence="1" type="ORF">E5K04_08785</name>
</gene>
<dbReference type="EMBL" id="STGJ01000008">
    <property type="protein sequence ID" value="TIC83176.1"/>
    <property type="molecule type" value="Genomic_DNA"/>
</dbReference>
<sequence>MTEQTAGQRQAWRAACALSDALRARLPEAIGAQKGLKTGKPLYEVQKIGGEQVALALSVPLMARENRRDVEVAWINVQVSVAGNGLPLTAGGVPVAEAVVHVAHWACEFSFEYDAYIGFPATAWQPWAAIEGGRVRWDESESPYGDEWLYTLPLAALCDAAAIDALVVAPVLAALTRGECAYPLPGQLSYAAVATDDGTDLRVGA</sequence>
<dbReference type="Proteomes" id="UP000308891">
    <property type="component" value="Unassembled WGS sequence"/>
</dbReference>
<dbReference type="AlphaFoldDB" id="A0A4T0UWL8"/>